<dbReference type="EMBL" id="BK015927">
    <property type="protein sequence ID" value="DAF85574.1"/>
    <property type="molecule type" value="Genomic_DNA"/>
</dbReference>
<organism evidence="1">
    <name type="scientific">Siphoviridae sp. ct5jB2</name>
    <dbReference type="NCBI Taxonomy" id="2825337"/>
    <lineage>
        <taxon>Viruses</taxon>
        <taxon>Duplodnaviria</taxon>
        <taxon>Heunggongvirae</taxon>
        <taxon>Uroviricota</taxon>
        <taxon>Caudoviricetes</taxon>
    </lineage>
</organism>
<sequence>MRFFKVEEIDEDTFTKQGGSYESIFVSGSQRGKDGAVYAFVDETEDEFEIYLDEFEEEK</sequence>
<accession>A0A8S5TTN9</accession>
<name>A0A8S5TTN9_9CAUD</name>
<proteinExistence type="predicted"/>
<reference evidence="1" key="1">
    <citation type="journal article" date="2021" name="Proc. Natl. Acad. Sci. U.S.A.">
        <title>A Catalog of Tens of Thousands of Viruses from Human Metagenomes Reveals Hidden Associations with Chronic Diseases.</title>
        <authorList>
            <person name="Tisza M.J."/>
            <person name="Buck C.B."/>
        </authorList>
    </citation>
    <scope>NUCLEOTIDE SEQUENCE</scope>
    <source>
        <strain evidence="1">Ct5jB2</strain>
    </source>
</reference>
<protein>
    <submittedName>
        <fullName evidence="1">Uncharacterized protein</fullName>
    </submittedName>
</protein>
<evidence type="ECO:0000313" key="1">
    <source>
        <dbReference type="EMBL" id="DAF85574.1"/>
    </source>
</evidence>